<dbReference type="eggNOG" id="KOG2533">
    <property type="taxonomic scope" value="Eukaryota"/>
</dbReference>
<evidence type="ECO:0000259" key="12">
    <source>
        <dbReference type="PROSITE" id="PS50850"/>
    </source>
</evidence>
<keyword evidence="6 11" id="KW-1133">Transmembrane helix</keyword>
<dbReference type="GO" id="GO:0016020">
    <property type="term" value="C:membrane"/>
    <property type="evidence" value="ECO:0007669"/>
    <property type="project" value="UniProtKB-SubCell"/>
</dbReference>
<evidence type="ECO:0000313" key="13">
    <source>
        <dbReference type="EMBL" id="EFX68654.1"/>
    </source>
</evidence>
<evidence type="ECO:0000256" key="6">
    <source>
        <dbReference type="ARBA" id="ARBA00022989"/>
    </source>
</evidence>
<dbReference type="HOGENOM" id="CLU_001265_31_6_1"/>
<evidence type="ECO:0000256" key="3">
    <source>
        <dbReference type="ARBA" id="ARBA00022448"/>
    </source>
</evidence>
<evidence type="ECO:0000256" key="10">
    <source>
        <dbReference type="SAM" id="MobiDB-lite"/>
    </source>
</evidence>
<proteinExistence type="inferred from homology"/>
<dbReference type="PROSITE" id="PS50850">
    <property type="entry name" value="MFS"/>
    <property type="match status" value="1"/>
</dbReference>
<feature type="transmembrane region" description="Helical" evidence="11">
    <location>
        <begin position="223"/>
        <end position="243"/>
    </location>
</feature>
<dbReference type="SUPFAM" id="SSF103473">
    <property type="entry name" value="MFS general substrate transporter"/>
    <property type="match status" value="1"/>
</dbReference>
<dbReference type="Pfam" id="PF07690">
    <property type="entry name" value="MFS_1"/>
    <property type="match status" value="1"/>
</dbReference>
<keyword evidence="4" id="KW-0762">Sugar transport</keyword>
<evidence type="ECO:0000256" key="8">
    <source>
        <dbReference type="ARBA" id="ARBA00041091"/>
    </source>
</evidence>
<keyword evidence="7 11" id="KW-0472">Membrane</keyword>
<feature type="transmembrane region" description="Helical" evidence="11">
    <location>
        <begin position="322"/>
        <end position="342"/>
    </location>
</feature>
<dbReference type="PANTHER" id="PTHR43184">
    <property type="entry name" value="MAJOR FACILITATOR SUPERFAMILY TRANSPORTER 16, ISOFORM B"/>
    <property type="match status" value="1"/>
</dbReference>
<dbReference type="PIRSF" id="PIRSF002808">
    <property type="entry name" value="Hexose_phosphate_transp"/>
    <property type="match status" value="1"/>
</dbReference>
<feature type="domain" description="Major facilitator superfamily (MFS) profile" evidence="12">
    <location>
        <begin position="41"/>
        <end position="519"/>
    </location>
</feature>
<dbReference type="FunFam" id="1.20.1250.20:FF:000028">
    <property type="entry name" value="Sugar phosphate exchanger 3 isoform 1"/>
    <property type="match status" value="1"/>
</dbReference>
<dbReference type="KEGG" id="dpx:DAPPUDRAFT_114388"/>
<dbReference type="Gene3D" id="1.20.1250.20">
    <property type="entry name" value="MFS general substrate transporter like domains"/>
    <property type="match status" value="2"/>
</dbReference>
<feature type="transmembrane region" description="Helical" evidence="11">
    <location>
        <begin position="454"/>
        <end position="475"/>
    </location>
</feature>
<keyword evidence="3" id="KW-0813">Transport</keyword>
<evidence type="ECO:0000256" key="2">
    <source>
        <dbReference type="ARBA" id="ARBA00009598"/>
    </source>
</evidence>
<feature type="transmembrane region" description="Helical" evidence="11">
    <location>
        <begin position="158"/>
        <end position="186"/>
    </location>
</feature>
<feature type="transmembrane region" description="Helical" evidence="11">
    <location>
        <begin position="362"/>
        <end position="380"/>
    </location>
</feature>
<evidence type="ECO:0000256" key="9">
    <source>
        <dbReference type="ARBA" id="ARBA00042039"/>
    </source>
</evidence>
<feature type="transmembrane region" description="Helical" evidence="11">
    <location>
        <begin position="387"/>
        <end position="408"/>
    </location>
</feature>
<feature type="transmembrane region" description="Helical" evidence="11">
    <location>
        <begin position="99"/>
        <end position="118"/>
    </location>
</feature>
<sequence>MFFEKVYDVPFGIRLLEKIPSLRNLSYDWKNRWHKFNILFLTFLSYASYHIARKPTSVVKNVLKQNCTGLQPHLSELNISGIEDNWCSWHPFDGDNADTLLGALDSASLFSYAFGMYAMGLLGERINTRYFLSIGMMLSGFFAFLMGLAYWANIHSLTYFLSVQILAGLFQSTGWPGCVAVVGNWFGKNKRGLIMGIWRSHHSIGNIVGSLIAGAFVEDSWGLSFAVPSAIIFGLGLLLYFFLVPDPRAVGCPVPEHGSDMSKESPLGDSNMSKDENHRNNGVDLTMVNFELRERFEQTQEIKPDGKEEAISFWRAVKIPGVVEYSFSLFFTKCINYTFLYWLPRYLKDSSDTMGSQQAADLSTLFDIGGIFGGILAGLLSDLTGMSAFTCAGYFILTIPSLFIYRAFGSMSGGFNMSLLFLVGFLANGPYALITTAVCADLGTHPKLKGSTRALATVTAIIDGTGSIVSCHILSQGAAVGPLLVGPLSTLGWDYVFYVLMIASAMGLLLLTRLMINEVKGKCRKYD</sequence>
<dbReference type="AlphaFoldDB" id="E9HHZ5"/>
<evidence type="ECO:0000256" key="1">
    <source>
        <dbReference type="ARBA" id="ARBA00004141"/>
    </source>
</evidence>
<evidence type="ECO:0000256" key="11">
    <source>
        <dbReference type="SAM" id="Phobius"/>
    </source>
</evidence>
<comment type="similarity">
    <text evidence="2">Belongs to the major facilitator superfamily. Organophosphate:Pi antiporter (OPA) (TC 2.A.1.4) family.</text>
</comment>
<keyword evidence="5 11" id="KW-0812">Transmembrane</keyword>
<feature type="transmembrane region" description="Helical" evidence="11">
    <location>
        <begin position="198"/>
        <end position="217"/>
    </location>
</feature>
<protein>
    <recommendedName>
        <fullName evidence="8">Sugar phosphate exchanger 3</fullName>
    </recommendedName>
    <alternativeName>
        <fullName evidence="9">Solute carrier family 37 member 3</fullName>
    </alternativeName>
</protein>
<dbReference type="PANTHER" id="PTHR43184:SF12">
    <property type="entry name" value="SUGAR PHOSPHATE EXCHANGER 3"/>
    <property type="match status" value="1"/>
</dbReference>
<feature type="transmembrane region" description="Helical" evidence="11">
    <location>
        <begin position="130"/>
        <end position="152"/>
    </location>
</feature>
<comment type="subcellular location">
    <subcellularLocation>
        <location evidence="1">Membrane</location>
        <topology evidence="1">Multi-pass membrane protein</topology>
    </subcellularLocation>
</comment>
<feature type="transmembrane region" description="Helical" evidence="11">
    <location>
        <begin position="495"/>
        <end position="516"/>
    </location>
</feature>
<organism evidence="13 14">
    <name type="scientific">Daphnia pulex</name>
    <name type="common">Water flea</name>
    <dbReference type="NCBI Taxonomy" id="6669"/>
    <lineage>
        <taxon>Eukaryota</taxon>
        <taxon>Metazoa</taxon>
        <taxon>Ecdysozoa</taxon>
        <taxon>Arthropoda</taxon>
        <taxon>Crustacea</taxon>
        <taxon>Branchiopoda</taxon>
        <taxon>Diplostraca</taxon>
        <taxon>Cladocera</taxon>
        <taxon>Anomopoda</taxon>
        <taxon>Daphniidae</taxon>
        <taxon>Daphnia</taxon>
    </lineage>
</organism>
<feature type="transmembrane region" description="Helical" evidence="11">
    <location>
        <begin position="36"/>
        <end position="52"/>
    </location>
</feature>
<dbReference type="OrthoDB" id="3639251at2759"/>
<evidence type="ECO:0000256" key="5">
    <source>
        <dbReference type="ARBA" id="ARBA00022692"/>
    </source>
</evidence>
<gene>
    <name evidence="13" type="ORF">DAPPUDRAFT_114388</name>
</gene>
<feature type="transmembrane region" description="Helical" evidence="11">
    <location>
        <begin position="420"/>
        <end position="442"/>
    </location>
</feature>
<dbReference type="GO" id="GO:0022857">
    <property type="term" value="F:transmembrane transporter activity"/>
    <property type="evidence" value="ECO:0007669"/>
    <property type="project" value="InterPro"/>
</dbReference>
<dbReference type="InterPro" id="IPR000849">
    <property type="entry name" value="Sugar_P_transporter"/>
</dbReference>
<evidence type="ECO:0000256" key="4">
    <source>
        <dbReference type="ARBA" id="ARBA00022597"/>
    </source>
</evidence>
<dbReference type="PhylomeDB" id="E9HHZ5"/>
<dbReference type="InterPro" id="IPR036259">
    <property type="entry name" value="MFS_trans_sf"/>
</dbReference>
<feature type="region of interest" description="Disordered" evidence="10">
    <location>
        <begin position="255"/>
        <end position="278"/>
    </location>
</feature>
<dbReference type="OMA" id="VAFWADF"/>
<dbReference type="EMBL" id="GL732651">
    <property type="protein sequence ID" value="EFX68654.1"/>
    <property type="molecule type" value="Genomic_DNA"/>
</dbReference>
<keyword evidence="14" id="KW-1185">Reference proteome</keyword>
<dbReference type="InterPro" id="IPR011701">
    <property type="entry name" value="MFS"/>
</dbReference>
<evidence type="ECO:0000256" key="7">
    <source>
        <dbReference type="ARBA" id="ARBA00023136"/>
    </source>
</evidence>
<evidence type="ECO:0000313" key="14">
    <source>
        <dbReference type="Proteomes" id="UP000000305"/>
    </source>
</evidence>
<reference evidence="13 14" key="1">
    <citation type="journal article" date="2011" name="Science">
        <title>The ecoresponsive genome of Daphnia pulex.</title>
        <authorList>
            <person name="Colbourne J.K."/>
            <person name="Pfrender M.E."/>
            <person name="Gilbert D."/>
            <person name="Thomas W.K."/>
            <person name="Tucker A."/>
            <person name="Oakley T.H."/>
            <person name="Tokishita S."/>
            <person name="Aerts A."/>
            <person name="Arnold G.J."/>
            <person name="Basu M.K."/>
            <person name="Bauer D.J."/>
            <person name="Caceres C.E."/>
            <person name="Carmel L."/>
            <person name="Casola C."/>
            <person name="Choi J.H."/>
            <person name="Detter J.C."/>
            <person name="Dong Q."/>
            <person name="Dusheyko S."/>
            <person name="Eads B.D."/>
            <person name="Frohlich T."/>
            <person name="Geiler-Samerotte K.A."/>
            <person name="Gerlach D."/>
            <person name="Hatcher P."/>
            <person name="Jogdeo S."/>
            <person name="Krijgsveld J."/>
            <person name="Kriventseva E.V."/>
            <person name="Kultz D."/>
            <person name="Laforsch C."/>
            <person name="Lindquist E."/>
            <person name="Lopez J."/>
            <person name="Manak J.R."/>
            <person name="Muller J."/>
            <person name="Pangilinan J."/>
            <person name="Patwardhan R.P."/>
            <person name="Pitluck S."/>
            <person name="Pritham E.J."/>
            <person name="Rechtsteiner A."/>
            <person name="Rho M."/>
            <person name="Rogozin I.B."/>
            <person name="Sakarya O."/>
            <person name="Salamov A."/>
            <person name="Schaack S."/>
            <person name="Shapiro H."/>
            <person name="Shiga Y."/>
            <person name="Skalitzky C."/>
            <person name="Smith Z."/>
            <person name="Souvorov A."/>
            <person name="Sung W."/>
            <person name="Tang Z."/>
            <person name="Tsuchiya D."/>
            <person name="Tu H."/>
            <person name="Vos H."/>
            <person name="Wang M."/>
            <person name="Wolf Y.I."/>
            <person name="Yamagata H."/>
            <person name="Yamada T."/>
            <person name="Ye Y."/>
            <person name="Shaw J.R."/>
            <person name="Andrews J."/>
            <person name="Crease T.J."/>
            <person name="Tang H."/>
            <person name="Lucas S.M."/>
            <person name="Robertson H.M."/>
            <person name="Bork P."/>
            <person name="Koonin E.V."/>
            <person name="Zdobnov E.M."/>
            <person name="Grigoriev I.V."/>
            <person name="Lynch M."/>
            <person name="Boore J.L."/>
        </authorList>
    </citation>
    <scope>NUCLEOTIDE SEQUENCE [LARGE SCALE GENOMIC DNA]</scope>
</reference>
<name>E9HHZ5_DAPPU</name>
<dbReference type="InParanoid" id="E9HHZ5"/>
<accession>E9HHZ5</accession>
<dbReference type="Proteomes" id="UP000000305">
    <property type="component" value="Unassembled WGS sequence"/>
</dbReference>
<dbReference type="InterPro" id="IPR020846">
    <property type="entry name" value="MFS_dom"/>
</dbReference>